<protein>
    <submittedName>
        <fullName evidence="9">ABC-type transporter, integral membrane subunit</fullName>
    </submittedName>
</protein>
<proteinExistence type="inferred from homology"/>
<feature type="domain" description="ABC transmembrane type-1" evidence="8">
    <location>
        <begin position="103"/>
        <end position="293"/>
    </location>
</feature>
<name>A0A0L6JM85_9FIRM</name>
<dbReference type="EMBL" id="LGTC01000001">
    <property type="protein sequence ID" value="KNY26865.1"/>
    <property type="molecule type" value="Genomic_DNA"/>
</dbReference>
<evidence type="ECO:0000313" key="9">
    <source>
        <dbReference type="EMBL" id="KNY26865.1"/>
    </source>
</evidence>
<dbReference type="Proteomes" id="UP000036923">
    <property type="component" value="Unassembled WGS sequence"/>
</dbReference>
<dbReference type="STRING" id="398512.Bccel_2130"/>
<dbReference type="InterPro" id="IPR000515">
    <property type="entry name" value="MetI-like"/>
</dbReference>
<feature type="transmembrane region" description="Helical" evidence="7">
    <location>
        <begin position="140"/>
        <end position="162"/>
    </location>
</feature>
<evidence type="ECO:0000256" key="7">
    <source>
        <dbReference type="RuleBase" id="RU363032"/>
    </source>
</evidence>
<keyword evidence="3" id="KW-1003">Cell membrane</keyword>
<dbReference type="SUPFAM" id="SSF161098">
    <property type="entry name" value="MetI-like"/>
    <property type="match status" value="1"/>
</dbReference>
<organism evidence="9 10">
    <name type="scientific">Pseudobacteroides cellulosolvens ATCC 35603 = DSM 2933</name>
    <dbReference type="NCBI Taxonomy" id="398512"/>
    <lineage>
        <taxon>Bacteria</taxon>
        <taxon>Bacillati</taxon>
        <taxon>Bacillota</taxon>
        <taxon>Clostridia</taxon>
        <taxon>Eubacteriales</taxon>
        <taxon>Oscillospiraceae</taxon>
        <taxon>Pseudobacteroides</taxon>
    </lineage>
</organism>
<dbReference type="GO" id="GO:0005886">
    <property type="term" value="C:plasma membrane"/>
    <property type="evidence" value="ECO:0007669"/>
    <property type="project" value="UniProtKB-SubCell"/>
</dbReference>
<keyword evidence="5 7" id="KW-1133">Transmembrane helix</keyword>
<evidence type="ECO:0000259" key="8">
    <source>
        <dbReference type="PROSITE" id="PS50928"/>
    </source>
</evidence>
<accession>A0A0L6JM85</accession>
<dbReference type="RefSeq" id="WP_081927398.1">
    <property type="nucleotide sequence ID" value="NZ_KN050764.1"/>
</dbReference>
<dbReference type="PANTHER" id="PTHR43744:SF3">
    <property type="entry name" value="LACTOSE TRANSPORT SYSTEM PERMEASE PROTEIN LACG"/>
    <property type="match status" value="1"/>
</dbReference>
<evidence type="ECO:0000256" key="1">
    <source>
        <dbReference type="ARBA" id="ARBA00004651"/>
    </source>
</evidence>
<reference evidence="10" key="1">
    <citation type="submission" date="2015-07" db="EMBL/GenBank/DDBJ databases">
        <title>Near-Complete Genome Sequence of the Cellulolytic Bacterium Bacteroides (Pseudobacteroides) cellulosolvens ATCC 35603.</title>
        <authorList>
            <person name="Dassa B."/>
            <person name="Utturkar S.M."/>
            <person name="Klingeman D.M."/>
            <person name="Hurt R.A."/>
            <person name="Keller M."/>
            <person name="Xu J."/>
            <person name="Reddy Y.H.K."/>
            <person name="Borovok I."/>
            <person name="Grinberg I.R."/>
            <person name="Lamed R."/>
            <person name="Zhivin O."/>
            <person name="Bayer E.A."/>
            <person name="Brown S.D."/>
        </authorList>
    </citation>
    <scope>NUCLEOTIDE SEQUENCE [LARGE SCALE GENOMIC DNA]</scope>
    <source>
        <strain evidence="10">DSM 2933</strain>
    </source>
</reference>
<keyword evidence="4 7" id="KW-0812">Transmembrane</keyword>
<evidence type="ECO:0000256" key="3">
    <source>
        <dbReference type="ARBA" id="ARBA00022475"/>
    </source>
</evidence>
<keyword evidence="10" id="KW-1185">Reference proteome</keyword>
<comment type="caution">
    <text evidence="9">The sequence shown here is derived from an EMBL/GenBank/DDBJ whole genome shotgun (WGS) entry which is preliminary data.</text>
</comment>
<feature type="transmembrane region" description="Helical" evidence="7">
    <location>
        <begin position="103"/>
        <end position="128"/>
    </location>
</feature>
<comment type="similarity">
    <text evidence="7">Belongs to the binding-protein-dependent transport system permease family.</text>
</comment>
<dbReference type="AlphaFoldDB" id="A0A0L6JM85"/>
<dbReference type="eggNOG" id="COG0395">
    <property type="taxonomic scope" value="Bacteria"/>
</dbReference>
<sequence>MLITKIKSLIPGKETYISPKASKKSREIFDSTRIISFIISVIKYLSLIIASLAAIIPILTVFFASFKTEEEYAATDPLKFPKNWLNFENFKQAFTDGNMNTGFINTIIILVFVLAGTIIFGTMVAYVLDRFNFKGRKLILSAFLIATLIPSVTTQVATFKVINGLGLFNSRLAPIILGVGTDIMAIYIFIQFISSIPVSLDESAMLDGASYFTIYRKIIFPLLKPAIATVVILKGIAVYNDFYTPFLYTPAAELQTVSTSLFKFKGPFSAHWQVICAGIVIAIIPTLIAFLFLQKYFYNGFTGGSVKS</sequence>
<dbReference type="InterPro" id="IPR035906">
    <property type="entry name" value="MetI-like_sf"/>
</dbReference>
<feature type="transmembrane region" description="Helical" evidence="7">
    <location>
        <begin position="270"/>
        <end position="293"/>
    </location>
</feature>
<dbReference type="OrthoDB" id="9794684at2"/>
<evidence type="ECO:0000256" key="6">
    <source>
        <dbReference type="ARBA" id="ARBA00023136"/>
    </source>
</evidence>
<dbReference type="PATRIC" id="fig|398512.5.peg.2222"/>
<comment type="subcellular location">
    <subcellularLocation>
        <location evidence="1 7">Cell membrane</location>
        <topology evidence="1 7">Multi-pass membrane protein</topology>
    </subcellularLocation>
</comment>
<dbReference type="GO" id="GO:0055085">
    <property type="term" value="P:transmembrane transport"/>
    <property type="evidence" value="ECO:0007669"/>
    <property type="project" value="InterPro"/>
</dbReference>
<keyword evidence="6 7" id="KW-0472">Membrane</keyword>
<feature type="transmembrane region" description="Helical" evidence="7">
    <location>
        <begin position="174"/>
        <end position="198"/>
    </location>
</feature>
<evidence type="ECO:0000256" key="5">
    <source>
        <dbReference type="ARBA" id="ARBA00022989"/>
    </source>
</evidence>
<dbReference type="PROSITE" id="PS50928">
    <property type="entry name" value="ABC_TM1"/>
    <property type="match status" value="1"/>
</dbReference>
<gene>
    <name evidence="9" type="ORF">Bccel_2130</name>
</gene>
<evidence type="ECO:0000256" key="2">
    <source>
        <dbReference type="ARBA" id="ARBA00022448"/>
    </source>
</evidence>
<feature type="transmembrane region" description="Helical" evidence="7">
    <location>
        <begin position="218"/>
        <end position="239"/>
    </location>
</feature>
<dbReference type="Gene3D" id="1.10.3720.10">
    <property type="entry name" value="MetI-like"/>
    <property type="match status" value="1"/>
</dbReference>
<evidence type="ECO:0000313" key="10">
    <source>
        <dbReference type="Proteomes" id="UP000036923"/>
    </source>
</evidence>
<dbReference type="Pfam" id="PF00528">
    <property type="entry name" value="BPD_transp_1"/>
    <property type="match status" value="1"/>
</dbReference>
<keyword evidence="2 7" id="KW-0813">Transport</keyword>
<feature type="transmembrane region" description="Helical" evidence="7">
    <location>
        <begin position="34"/>
        <end position="63"/>
    </location>
</feature>
<evidence type="ECO:0000256" key="4">
    <source>
        <dbReference type="ARBA" id="ARBA00022692"/>
    </source>
</evidence>
<dbReference type="PANTHER" id="PTHR43744">
    <property type="entry name" value="ABC TRANSPORTER PERMEASE PROTEIN MG189-RELATED-RELATED"/>
    <property type="match status" value="1"/>
</dbReference>
<dbReference type="CDD" id="cd06261">
    <property type="entry name" value="TM_PBP2"/>
    <property type="match status" value="1"/>
</dbReference>